<dbReference type="AlphaFoldDB" id="A0A2K8T4A8"/>
<feature type="region of interest" description="Disordered" evidence="1">
    <location>
        <begin position="1"/>
        <end position="28"/>
    </location>
</feature>
<evidence type="ECO:0000256" key="1">
    <source>
        <dbReference type="SAM" id="MobiDB-lite"/>
    </source>
</evidence>
<feature type="compositionally biased region" description="Basic residues" evidence="1">
    <location>
        <begin position="17"/>
        <end position="28"/>
    </location>
</feature>
<evidence type="ECO:0000313" key="2">
    <source>
        <dbReference type="EMBL" id="AUB42501.1"/>
    </source>
</evidence>
<reference evidence="2 3" key="1">
    <citation type="submission" date="2017-11" db="EMBL/GenBank/DDBJ databases">
        <title>Complete genome of a free-living desiccation-tolerant cyanobacterium and its photosynthetic adaptation to extreme terrestrial habitat.</title>
        <authorList>
            <person name="Shang J."/>
        </authorList>
    </citation>
    <scope>NUCLEOTIDE SEQUENCE [LARGE SCALE GENOMIC DNA]</scope>
    <source>
        <strain evidence="2 3">CCNUN1</strain>
    </source>
</reference>
<gene>
    <name evidence="2" type="ORF">COO91_08637</name>
</gene>
<evidence type="ECO:0000313" key="3">
    <source>
        <dbReference type="Proteomes" id="UP000232003"/>
    </source>
</evidence>
<keyword evidence="3" id="KW-1185">Reference proteome</keyword>
<proteinExistence type="predicted"/>
<dbReference type="Proteomes" id="UP000232003">
    <property type="component" value="Chromosome"/>
</dbReference>
<protein>
    <submittedName>
        <fullName evidence="2">Uncharacterized protein</fullName>
    </submittedName>
</protein>
<name>A0A2K8T4A8_9NOSO</name>
<accession>A0A2K8T4A8</accession>
<dbReference type="EMBL" id="CP024785">
    <property type="protein sequence ID" value="AUB42501.1"/>
    <property type="molecule type" value="Genomic_DNA"/>
</dbReference>
<organism evidence="2 3">
    <name type="scientific">Nostoc flagelliforme CCNUN1</name>
    <dbReference type="NCBI Taxonomy" id="2038116"/>
    <lineage>
        <taxon>Bacteria</taxon>
        <taxon>Bacillati</taxon>
        <taxon>Cyanobacteriota</taxon>
        <taxon>Cyanophyceae</taxon>
        <taxon>Nostocales</taxon>
        <taxon>Nostocaceae</taxon>
        <taxon>Nostoc</taxon>
    </lineage>
</organism>
<dbReference type="KEGG" id="nfl:COO91_08637"/>
<sequence length="38" mass="4585">MQTDPWLSKGFPENKMPSRRFRPSGRKHLSPWVEPKYI</sequence>